<dbReference type="OrthoDB" id="9943875at2"/>
<feature type="signal peptide" evidence="1">
    <location>
        <begin position="1"/>
        <end position="27"/>
    </location>
</feature>
<dbReference type="RefSeq" id="WP_012198302.1">
    <property type="nucleotide sequence ID" value="NC_010001.1"/>
</dbReference>
<accession>A9KS28</accession>
<keyword evidence="1" id="KW-0732">Signal</keyword>
<evidence type="ECO:0000313" key="3">
    <source>
        <dbReference type="Proteomes" id="UP000000370"/>
    </source>
</evidence>
<protein>
    <submittedName>
        <fullName evidence="2">Uncharacterized protein</fullName>
    </submittedName>
</protein>
<keyword evidence="3" id="KW-1185">Reference proteome</keyword>
<evidence type="ECO:0000256" key="1">
    <source>
        <dbReference type="SAM" id="SignalP"/>
    </source>
</evidence>
<dbReference type="HOGENOM" id="CLU_1841645_0_0_9"/>
<dbReference type="EMBL" id="CP000885">
    <property type="protein sequence ID" value="ABX40659.1"/>
    <property type="molecule type" value="Genomic_DNA"/>
</dbReference>
<dbReference type="KEGG" id="cpy:Cphy_0272"/>
<gene>
    <name evidence="2" type="ordered locus">Cphy_0272</name>
</gene>
<dbReference type="Proteomes" id="UP000000370">
    <property type="component" value="Chromosome"/>
</dbReference>
<evidence type="ECO:0000313" key="2">
    <source>
        <dbReference type="EMBL" id="ABX40659.1"/>
    </source>
</evidence>
<dbReference type="eggNOG" id="ENOG50327Q9">
    <property type="taxonomic scope" value="Bacteria"/>
</dbReference>
<reference evidence="3" key="1">
    <citation type="submission" date="2007-11" db="EMBL/GenBank/DDBJ databases">
        <title>Complete genome sequence of Clostridium phytofermentans ISDg.</title>
        <authorList>
            <person name="Leschine S.B."/>
            <person name="Warnick T.A."/>
            <person name="Blanchard J.L."/>
            <person name="Schnell D.J."/>
            <person name="Petit E.L."/>
            <person name="LaTouf W.G."/>
            <person name="Copeland A."/>
            <person name="Lucas S."/>
            <person name="Lapidus A."/>
            <person name="Barry K."/>
            <person name="Glavina del Rio T."/>
            <person name="Dalin E."/>
            <person name="Tice H."/>
            <person name="Pitluck S."/>
            <person name="Kiss H."/>
            <person name="Brettin T."/>
            <person name="Bruce D."/>
            <person name="Detter J.C."/>
            <person name="Han C."/>
            <person name="Kuske C."/>
            <person name="Schmutz J."/>
            <person name="Larimer F."/>
            <person name="Land M."/>
            <person name="Hauser L."/>
            <person name="Kyrpides N."/>
            <person name="Kim E.A."/>
            <person name="Richardson P."/>
        </authorList>
    </citation>
    <scope>NUCLEOTIDE SEQUENCE [LARGE SCALE GENOMIC DNA]</scope>
    <source>
        <strain evidence="3">ATCC 700394 / DSM 18823 / ISDg</strain>
    </source>
</reference>
<sequence length="139" mass="15712" precursor="true">MNKAKLSSFAIAGAIGLASLSPITTVAAETKTQSTMQTEIKTDCKDCKDKKAEFNKKMKAARERWNSLSQTQKDEVYSLLENKMKENNKVLDKLVELKVLEQSDVDNLKANQATKFQKIKENGEFPMLRGKGMDRNHTR</sequence>
<name>A9KS28_LACP7</name>
<feature type="chain" id="PRO_5038563546" evidence="1">
    <location>
        <begin position="28"/>
        <end position="139"/>
    </location>
</feature>
<organism evidence="2 3">
    <name type="scientific">Lachnoclostridium phytofermentans (strain ATCC 700394 / DSM 18823 / ISDg)</name>
    <name type="common">Clostridium phytofermentans</name>
    <dbReference type="NCBI Taxonomy" id="357809"/>
    <lineage>
        <taxon>Bacteria</taxon>
        <taxon>Bacillati</taxon>
        <taxon>Bacillota</taxon>
        <taxon>Clostridia</taxon>
        <taxon>Lachnospirales</taxon>
        <taxon>Lachnospiraceae</taxon>
    </lineage>
</organism>
<proteinExistence type="predicted"/>
<dbReference type="AlphaFoldDB" id="A9KS28"/>